<feature type="transmembrane region" description="Helical" evidence="1">
    <location>
        <begin position="21"/>
        <end position="42"/>
    </location>
</feature>
<dbReference type="RefSeq" id="WP_196815514.1">
    <property type="nucleotide sequence ID" value="NZ_CP012850.1"/>
</dbReference>
<accession>A0A654M0Y5</accession>
<name>A0A654M0Y5_9ARCH</name>
<protein>
    <submittedName>
        <fullName evidence="2">Uncharacterized protein</fullName>
    </submittedName>
</protein>
<evidence type="ECO:0000313" key="2">
    <source>
        <dbReference type="EMBL" id="ALI36201.1"/>
    </source>
</evidence>
<reference evidence="3" key="1">
    <citation type="submission" date="2015-10" db="EMBL/GenBank/DDBJ databases">
        <title>Niche specialization of a soil ammonia-oxidizing archaeon, Candidatus Nitrosocosmicus oleophilus.</title>
        <authorList>
            <person name="Jung M.-Y."/>
            <person name="Rhee S.-K."/>
        </authorList>
    </citation>
    <scope>NUCLEOTIDE SEQUENCE [LARGE SCALE GENOMIC DNA]</scope>
    <source>
        <strain evidence="3">MY3</strain>
    </source>
</reference>
<keyword evidence="1" id="KW-0812">Transmembrane</keyword>
<evidence type="ECO:0000256" key="1">
    <source>
        <dbReference type="SAM" id="Phobius"/>
    </source>
</evidence>
<sequence length="205" mass="22637">MEWSIDGGDINPLILHIRPQIKACTLLCTLTISMFALAMFAFDQSSQTGFFVPNAFAVNDTGSLSDLSETLDLGTPFYMQHYQHNVSSPKSESEPNLYVNHTNDGLINGTLKVDSIGNNTETLRNNNTVYLQGNYTITTHNMDDASYNFQAIGQYGPDKSYESNGVAVFDENATGKLAFLENSVALYKVKIDADGGGDFYMWLLK</sequence>
<evidence type="ECO:0000313" key="3">
    <source>
        <dbReference type="Proteomes" id="UP000058925"/>
    </source>
</evidence>
<dbReference type="OrthoDB" id="11972at2157"/>
<organism evidence="2 3">
    <name type="scientific">Candidatus Nitrosocosmicus oleophilus</name>
    <dbReference type="NCBI Taxonomy" id="1353260"/>
    <lineage>
        <taxon>Archaea</taxon>
        <taxon>Nitrososphaerota</taxon>
        <taxon>Nitrososphaeria</taxon>
        <taxon>Nitrososphaerales</taxon>
        <taxon>Nitrososphaeraceae</taxon>
        <taxon>Candidatus Nitrosocosmicus</taxon>
    </lineage>
</organism>
<dbReference type="Proteomes" id="UP000058925">
    <property type="component" value="Chromosome"/>
</dbReference>
<proteinExistence type="predicted"/>
<dbReference type="KEGG" id="taa:NMY3_01999"/>
<keyword evidence="3" id="KW-1185">Reference proteome</keyword>
<keyword evidence="1" id="KW-0472">Membrane</keyword>
<dbReference type="EMBL" id="CP012850">
    <property type="protein sequence ID" value="ALI36201.1"/>
    <property type="molecule type" value="Genomic_DNA"/>
</dbReference>
<dbReference type="GeneID" id="60421982"/>
<gene>
    <name evidence="2" type="ORF">NMY3_01999</name>
</gene>
<dbReference type="AlphaFoldDB" id="A0A654M0Y5"/>
<keyword evidence="1" id="KW-1133">Transmembrane helix</keyword>